<keyword evidence="3" id="KW-1185">Reference proteome</keyword>
<proteinExistence type="predicted"/>
<dbReference type="InterPro" id="IPR000836">
    <property type="entry name" value="PRTase_dom"/>
</dbReference>
<dbReference type="Proteomes" id="UP001060012">
    <property type="component" value="Chromosome"/>
</dbReference>
<gene>
    <name evidence="2" type="ORF">NJU99_07970</name>
</gene>
<evidence type="ECO:0000313" key="3">
    <source>
        <dbReference type="Proteomes" id="UP001060012"/>
    </source>
</evidence>
<dbReference type="SUPFAM" id="SSF53271">
    <property type="entry name" value="PRTase-like"/>
    <property type="match status" value="1"/>
</dbReference>
<name>A0ABY5E2E6_9BACT</name>
<evidence type="ECO:0000313" key="2">
    <source>
        <dbReference type="EMBL" id="UTJ05208.1"/>
    </source>
</evidence>
<protein>
    <submittedName>
        <fullName evidence="2">ABC transporter</fullName>
    </submittedName>
</protein>
<accession>A0ABY5E2E6</accession>
<feature type="domain" description="Phosphoribosyltransferase" evidence="1">
    <location>
        <begin position="84"/>
        <end position="179"/>
    </location>
</feature>
<dbReference type="Pfam" id="PF00156">
    <property type="entry name" value="Pribosyltran"/>
    <property type="match status" value="1"/>
</dbReference>
<reference evidence="2" key="1">
    <citation type="submission" date="2022-07" db="EMBL/GenBank/DDBJ databases">
        <title>Arcobacter roscoffensis sp. nov., a marine bacterium isolated from coastal seawater collected from Roscoff, France.</title>
        <authorList>
            <person name="Pascual J."/>
            <person name="Lepeaux C."/>
            <person name="Methner A."/>
            <person name="Overmann J."/>
        </authorList>
    </citation>
    <scope>NUCLEOTIDE SEQUENCE</scope>
    <source>
        <strain evidence="2">ARW1-2F2</strain>
    </source>
</reference>
<dbReference type="Gene3D" id="3.40.50.2020">
    <property type="match status" value="1"/>
</dbReference>
<dbReference type="CDD" id="cd06223">
    <property type="entry name" value="PRTases_typeI"/>
    <property type="match status" value="1"/>
</dbReference>
<dbReference type="InterPro" id="IPR029057">
    <property type="entry name" value="PRTase-like"/>
</dbReference>
<dbReference type="RefSeq" id="WP_254575389.1">
    <property type="nucleotide sequence ID" value="NZ_CP100595.1"/>
</dbReference>
<evidence type="ECO:0000259" key="1">
    <source>
        <dbReference type="Pfam" id="PF00156"/>
    </source>
</evidence>
<dbReference type="EMBL" id="CP100595">
    <property type="protein sequence ID" value="UTJ05208.1"/>
    <property type="molecule type" value="Genomic_DNA"/>
</dbReference>
<organism evidence="2 3">
    <name type="scientific">Arcobacter roscoffensis</name>
    <dbReference type="NCBI Taxonomy" id="2961520"/>
    <lineage>
        <taxon>Bacteria</taxon>
        <taxon>Pseudomonadati</taxon>
        <taxon>Campylobacterota</taxon>
        <taxon>Epsilonproteobacteria</taxon>
        <taxon>Campylobacterales</taxon>
        <taxon>Arcobacteraceae</taxon>
        <taxon>Arcobacter</taxon>
    </lineage>
</organism>
<dbReference type="Gene3D" id="3.30.1310.20">
    <property type="entry name" value="PRTase-like"/>
    <property type="match status" value="1"/>
</dbReference>
<sequence>MNPENSIYFKNREVAAYRLLDVMPIDKMKLENWTVISSSCGGFEVAKVIADTLNAKLDIMISEKIEAPANDECEIAIVTEHEEVVIHEELVKSFDISLDYIYAKSKQIYENIVLNKVSRLRHGKQIADLKYKNVLIVDEGINTGLTMMACIKTAINLGAKSISVATPILPTASIQTIESIADDLYYVKKLNHFISIDFYYDSLNDVAFEELEKINKG</sequence>